<dbReference type="Proteomes" id="UP001196413">
    <property type="component" value="Unassembled WGS sequence"/>
</dbReference>
<reference evidence="3" key="1">
    <citation type="submission" date="2021-06" db="EMBL/GenBank/DDBJ databases">
        <title>Parelaphostrongylus tenuis whole genome reference sequence.</title>
        <authorList>
            <person name="Garwood T.J."/>
            <person name="Larsen P.A."/>
            <person name="Fountain-Jones N.M."/>
            <person name="Garbe J.R."/>
            <person name="Macchietto M.G."/>
            <person name="Kania S.A."/>
            <person name="Gerhold R.W."/>
            <person name="Richards J.E."/>
            <person name="Wolf T.M."/>
        </authorList>
    </citation>
    <scope>NUCLEOTIDE SEQUENCE</scope>
    <source>
        <strain evidence="3">MNPRO001-30</strain>
        <tissue evidence="3">Meninges</tissue>
    </source>
</reference>
<dbReference type="Gene3D" id="1.20.1250.20">
    <property type="entry name" value="MFS general substrate transporter like domains"/>
    <property type="match status" value="2"/>
</dbReference>
<keyword evidence="2" id="KW-1133">Transmembrane helix</keyword>
<evidence type="ECO:0000256" key="1">
    <source>
        <dbReference type="SAM" id="MobiDB-lite"/>
    </source>
</evidence>
<feature type="transmembrane region" description="Helical" evidence="2">
    <location>
        <begin position="350"/>
        <end position="372"/>
    </location>
</feature>
<feature type="transmembrane region" description="Helical" evidence="2">
    <location>
        <begin position="462"/>
        <end position="484"/>
    </location>
</feature>
<feature type="transmembrane region" description="Helical" evidence="2">
    <location>
        <begin position="496"/>
        <end position="518"/>
    </location>
</feature>
<sequence length="578" mass="63211">MAVERSSSRTSKLVPIPPDGGWGWVVVLGSFFVHVFADGFVYSFGMLAEVLMKEFNSDNTVSAMIISLLTGLTLGSGPLASAVCNKYGCRTTTITGASVASIGCAASYFATAMWHIVFSVGVIMGIGFGLMYCPAIVIVTMYFEKRRSLATGIAVSGAGVAVFLAFLGVLALCVLCGWTFRPLKFREIHDSDEIEDIDEIKKAGHMTIEETATLLIPEKQVNSNCDQVIRDAKSLTDLARPDAEERSPIRRKRCETVGERDVGYLNRKDVFYTGSITNVAEFNEYPDKFRSTGSLHKHSHSRTVSTAAAMSAEKLQEVKETSEEVSEEISNTDNAEGTNMFRTISKMLSLSLLLDPTFLIFAISNLLTSVGFNSPLYFLPLHATKGVGLDTVSSSRVLSVFGLFNTLGRVVFGVVADHKLPLPYGLGDDIARNRLWIYNISLSLCGILTAFCYLCSDFISLSFYAGLFGFSISSYICLTSVILVDILGLEKLTNAFGLLLLWQGVGTVFGPPVSGYLADVTNTYVWSFVFCGVNLLVSGMMLFTIPYFRRREAQQATPQRPAEELKHLESKPNKCIDS</sequence>
<organism evidence="3 4">
    <name type="scientific">Parelaphostrongylus tenuis</name>
    <name type="common">Meningeal worm</name>
    <dbReference type="NCBI Taxonomy" id="148309"/>
    <lineage>
        <taxon>Eukaryota</taxon>
        <taxon>Metazoa</taxon>
        <taxon>Ecdysozoa</taxon>
        <taxon>Nematoda</taxon>
        <taxon>Chromadorea</taxon>
        <taxon>Rhabditida</taxon>
        <taxon>Rhabditina</taxon>
        <taxon>Rhabditomorpha</taxon>
        <taxon>Strongyloidea</taxon>
        <taxon>Metastrongylidae</taxon>
        <taxon>Parelaphostrongylus</taxon>
    </lineage>
</organism>
<keyword evidence="2" id="KW-0472">Membrane</keyword>
<keyword evidence="4" id="KW-1185">Reference proteome</keyword>
<evidence type="ECO:0000313" key="3">
    <source>
        <dbReference type="EMBL" id="KAJ1368007.1"/>
    </source>
</evidence>
<name>A0AAD5R1Z3_PARTN</name>
<dbReference type="FunFam" id="1.20.1250.20:FF:000664">
    <property type="entry name" value="MonoCarboxylate Transporter family"/>
    <property type="match status" value="1"/>
</dbReference>
<protein>
    <recommendedName>
        <fullName evidence="5">Major facilitator superfamily (MFS) profile domain-containing protein</fullName>
    </recommendedName>
</protein>
<dbReference type="EMBL" id="JAHQIW010006064">
    <property type="protein sequence ID" value="KAJ1368007.1"/>
    <property type="molecule type" value="Genomic_DNA"/>
</dbReference>
<feature type="transmembrane region" description="Helical" evidence="2">
    <location>
        <begin position="117"/>
        <end position="143"/>
    </location>
</feature>
<dbReference type="SUPFAM" id="SSF103473">
    <property type="entry name" value="MFS general substrate transporter"/>
    <property type="match status" value="1"/>
</dbReference>
<evidence type="ECO:0000313" key="4">
    <source>
        <dbReference type="Proteomes" id="UP001196413"/>
    </source>
</evidence>
<evidence type="ECO:0000256" key="2">
    <source>
        <dbReference type="SAM" id="Phobius"/>
    </source>
</evidence>
<feature type="transmembrane region" description="Helical" evidence="2">
    <location>
        <begin position="149"/>
        <end position="178"/>
    </location>
</feature>
<dbReference type="AlphaFoldDB" id="A0AAD5R1Z3"/>
<dbReference type="InterPro" id="IPR036259">
    <property type="entry name" value="MFS_trans_sf"/>
</dbReference>
<dbReference type="GO" id="GO:0008028">
    <property type="term" value="F:monocarboxylic acid transmembrane transporter activity"/>
    <property type="evidence" value="ECO:0007669"/>
    <property type="project" value="TreeGrafter"/>
</dbReference>
<feature type="transmembrane region" description="Helical" evidence="2">
    <location>
        <begin position="436"/>
        <end position="456"/>
    </location>
</feature>
<feature type="compositionally biased region" description="Basic and acidic residues" evidence="1">
    <location>
        <begin position="561"/>
        <end position="578"/>
    </location>
</feature>
<feature type="transmembrane region" description="Helical" evidence="2">
    <location>
        <begin position="524"/>
        <end position="545"/>
    </location>
</feature>
<dbReference type="InterPro" id="IPR011701">
    <property type="entry name" value="MFS"/>
</dbReference>
<dbReference type="PANTHER" id="PTHR11360:SF284">
    <property type="entry name" value="EG:103B4.3 PROTEIN-RELATED"/>
    <property type="match status" value="1"/>
</dbReference>
<dbReference type="CDD" id="cd17352">
    <property type="entry name" value="MFS_MCT_SLC16"/>
    <property type="match status" value="1"/>
</dbReference>
<gene>
    <name evidence="3" type="ORF">KIN20_029055</name>
</gene>
<feature type="transmembrane region" description="Helical" evidence="2">
    <location>
        <begin position="60"/>
        <end position="80"/>
    </location>
</feature>
<dbReference type="PANTHER" id="PTHR11360">
    <property type="entry name" value="MONOCARBOXYLATE TRANSPORTER"/>
    <property type="match status" value="1"/>
</dbReference>
<accession>A0AAD5R1Z3</accession>
<feature type="transmembrane region" description="Helical" evidence="2">
    <location>
        <begin position="397"/>
        <end position="416"/>
    </location>
</feature>
<evidence type="ECO:0008006" key="5">
    <source>
        <dbReference type="Google" id="ProtNLM"/>
    </source>
</evidence>
<keyword evidence="2" id="KW-0812">Transmembrane</keyword>
<dbReference type="Pfam" id="PF07690">
    <property type="entry name" value="MFS_1"/>
    <property type="match status" value="2"/>
</dbReference>
<feature type="transmembrane region" description="Helical" evidence="2">
    <location>
        <begin position="22"/>
        <end position="48"/>
    </location>
</feature>
<proteinExistence type="predicted"/>
<comment type="caution">
    <text evidence="3">The sequence shown here is derived from an EMBL/GenBank/DDBJ whole genome shotgun (WGS) entry which is preliminary data.</text>
</comment>
<feature type="region of interest" description="Disordered" evidence="1">
    <location>
        <begin position="558"/>
        <end position="578"/>
    </location>
</feature>
<dbReference type="InterPro" id="IPR050327">
    <property type="entry name" value="Proton-linked_MCT"/>
</dbReference>